<accession>R8N3Z9</accession>
<dbReference type="HOGENOM" id="CLU_3371861_0_0_9"/>
<sequence>MIGPIGHGVILKNKKRMTFKSEDEEKIECVGIGS</sequence>
<comment type="caution">
    <text evidence="1">The sequence shown here is derived from an EMBL/GenBank/DDBJ whole genome shotgun (WGS) entry which is preliminary data.</text>
</comment>
<organism evidence="1 2">
    <name type="scientific">Bacillus cereus (strain VD146)</name>
    <dbReference type="NCBI Taxonomy" id="1053236"/>
    <lineage>
        <taxon>Bacteria</taxon>
        <taxon>Bacillati</taxon>
        <taxon>Bacillota</taxon>
        <taxon>Bacilli</taxon>
        <taxon>Bacillales</taxon>
        <taxon>Bacillaceae</taxon>
        <taxon>Bacillus</taxon>
        <taxon>Bacillus cereus group</taxon>
    </lineage>
</organism>
<dbReference type="Proteomes" id="UP000014020">
    <property type="component" value="Unassembled WGS sequence"/>
</dbReference>
<protein>
    <submittedName>
        <fullName evidence="1">Uncharacterized protein</fullName>
    </submittedName>
</protein>
<evidence type="ECO:0000313" key="2">
    <source>
        <dbReference type="Proteomes" id="UP000014020"/>
    </source>
</evidence>
<reference evidence="2" key="1">
    <citation type="submission" date="2012-12" db="EMBL/GenBank/DDBJ databases">
        <title>The genome sequence of Bacillus cereus VD146.</title>
        <authorList>
            <consortium name="The Broad Institute Genome Sequencing Platform"/>
            <consortium name="The Broad Institute Genome Sequencing Center for Infectious Disease"/>
            <person name="Feldgarden M."/>
            <person name="Van der Auwera G.A."/>
            <person name="Mahillon J."/>
            <person name="Duprez V."/>
            <person name="Timmery S."/>
            <person name="Mattelet C."/>
            <person name="Dierick K."/>
            <person name="Sun M."/>
            <person name="Yu Z."/>
            <person name="Zhu L."/>
            <person name="Hu X."/>
            <person name="Shank E.B."/>
            <person name="Swiecicka I."/>
            <person name="Hansen B.M."/>
            <person name="Andrup L."/>
            <person name="Walker B."/>
            <person name="Young S.K."/>
            <person name="Zeng Q."/>
            <person name="Gargeya S."/>
            <person name="Fitzgerald M."/>
            <person name="Haas B."/>
            <person name="Abouelleil A."/>
            <person name="Alvarado L."/>
            <person name="Arachchi H.M."/>
            <person name="Berlin A.M."/>
            <person name="Chapman S.B."/>
            <person name="Dewar J."/>
            <person name="Goldberg J."/>
            <person name="Griggs A."/>
            <person name="Gujja S."/>
            <person name="Hansen M."/>
            <person name="Howarth C."/>
            <person name="Imamovic A."/>
            <person name="Larimer J."/>
            <person name="McCowan C."/>
            <person name="Murphy C."/>
            <person name="Neiman D."/>
            <person name="Pearson M."/>
            <person name="Priest M."/>
            <person name="Roberts A."/>
            <person name="Saif S."/>
            <person name="Shea T."/>
            <person name="Sisk P."/>
            <person name="Sykes S."/>
            <person name="Wortman J."/>
            <person name="Nusbaum C."/>
            <person name="Birren B."/>
        </authorList>
    </citation>
    <scope>NUCLEOTIDE SEQUENCE [LARGE SCALE GENOMIC DNA]</scope>
    <source>
        <strain evidence="2">VD146</strain>
    </source>
</reference>
<gene>
    <name evidence="1" type="ORF">IK1_01560</name>
</gene>
<dbReference type="AlphaFoldDB" id="R8N3Z9"/>
<name>R8N3Z9_BACCX</name>
<evidence type="ECO:0000313" key="1">
    <source>
        <dbReference type="EMBL" id="EOP41092.1"/>
    </source>
</evidence>
<proteinExistence type="predicted"/>
<dbReference type="EMBL" id="AHFE01000041">
    <property type="protein sequence ID" value="EOP41092.1"/>
    <property type="molecule type" value="Genomic_DNA"/>
</dbReference>